<reference evidence="1 2" key="1">
    <citation type="submission" date="2015-08" db="EMBL/GenBank/DDBJ databases">
        <title>Draft Genome Sequence of Rathayibacter sp. Strain VKM Ac-2596 Isolated from Leaf Gall Induced by Plant-Parasitic Nematodes.</title>
        <authorList>
            <person name="Vasilenko O.V."/>
            <person name="Starodumova I.P."/>
            <person name="Tarlachkov S.V."/>
            <person name="Dorofeeva L.V."/>
            <person name="Evtushenko L.I."/>
        </authorList>
    </citation>
    <scope>NUCLEOTIDE SEQUENCE [LARGE SCALE GENOMIC DNA]</scope>
    <source>
        <strain evidence="1 2">VKM Ac-2596</strain>
    </source>
</reference>
<proteinExistence type="predicted"/>
<accession>A0A162GI28</accession>
<keyword evidence="2" id="KW-1185">Reference proteome</keyword>
<gene>
    <name evidence="1" type="ORF">ACH61_01371</name>
</gene>
<sequence>MPLSSRMKLLMIAQAFTGFVLLALVISRAVNILS</sequence>
<dbReference type="AlphaFoldDB" id="A0A162GI28"/>
<dbReference type="Proteomes" id="UP000076717">
    <property type="component" value="Unassembled WGS sequence"/>
</dbReference>
<evidence type="ECO:0000313" key="1">
    <source>
        <dbReference type="EMBL" id="KZX21519.1"/>
    </source>
</evidence>
<organism evidence="1 2">
    <name type="scientific">Rathayibacter tanaceti</name>
    <dbReference type="NCBI Taxonomy" id="1671680"/>
    <lineage>
        <taxon>Bacteria</taxon>
        <taxon>Bacillati</taxon>
        <taxon>Actinomycetota</taxon>
        <taxon>Actinomycetes</taxon>
        <taxon>Micrococcales</taxon>
        <taxon>Microbacteriaceae</taxon>
        <taxon>Rathayibacter</taxon>
    </lineage>
</organism>
<name>A0A162GI28_9MICO</name>
<protein>
    <submittedName>
        <fullName evidence="1">Uncharacterized protein</fullName>
    </submittedName>
</protein>
<evidence type="ECO:0000313" key="2">
    <source>
        <dbReference type="Proteomes" id="UP000076717"/>
    </source>
</evidence>
<dbReference type="EMBL" id="LIIN01000036">
    <property type="protein sequence ID" value="KZX21519.1"/>
    <property type="molecule type" value="Genomic_DNA"/>
</dbReference>
<comment type="caution">
    <text evidence="1">The sequence shown here is derived from an EMBL/GenBank/DDBJ whole genome shotgun (WGS) entry which is preliminary data.</text>
</comment>